<dbReference type="SMART" id="SM00867">
    <property type="entry name" value="YceI"/>
    <property type="match status" value="1"/>
</dbReference>
<evidence type="ECO:0000256" key="1">
    <source>
        <dbReference type="SAM" id="SignalP"/>
    </source>
</evidence>
<evidence type="ECO:0000259" key="2">
    <source>
        <dbReference type="SMART" id="SM00867"/>
    </source>
</evidence>
<sequence>MKILFKLSFMIMLVSFLASCGPKGEKAATGDAKEVAEATGKAYAVNTANSSIMWEGSKVTGSHNGTIDISEGTINFESGTLTGGSFTIDMNSIKDLDLPEDKQANLVNHLKGTVEGKETDFFNTPKFPTAKFEITKATKLMNNEEGNYVVTGNLTLKDITKSVSFKAMVSEANGKVNVTTPQFTIDRTEWDIKYGSAKFVDGLKDKAINDEIALKINVTAG</sequence>
<name>A0AA37SV37_9BACT</name>
<reference evidence="3" key="1">
    <citation type="journal article" date="2014" name="Int. J. Syst. Evol. Microbiol.">
        <title>Complete genome sequence of Corynebacterium casei LMG S-19264T (=DSM 44701T), isolated from a smear-ripened cheese.</title>
        <authorList>
            <consortium name="US DOE Joint Genome Institute (JGI-PGF)"/>
            <person name="Walter F."/>
            <person name="Albersmeier A."/>
            <person name="Kalinowski J."/>
            <person name="Ruckert C."/>
        </authorList>
    </citation>
    <scope>NUCLEOTIDE SEQUENCE</scope>
    <source>
        <strain evidence="3">NBRC 108769</strain>
    </source>
</reference>
<dbReference type="SUPFAM" id="SSF101874">
    <property type="entry name" value="YceI-like"/>
    <property type="match status" value="1"/>
</dbReference>
<evidence type="ECO:0000313" key="3">
    <source>
        <dbReference type="EMBL" id="GLR19720.1"/>
    </source>
</evidence>
<feature type="chain" id="PRO_5041254293" evidence="1">
    <location>
        <begin position="21"/>
        <end position="221"/>
    </location>
</feature>
<dbReference type="Proteomes" id="UP001156666">
    <property type="component" value="Unassembled WGS sequence"/>
</dbReference>
<evidence type="ECO:0000313" key="4">
    <source>
        <dbReference type="Proteomes" id="UP001156666"/>
    </source>
</evidence>
<protein>
    <submittedName>
        <fullName evidence="3">Lipid-binding protein</fullName>
    </submittedName>
</protein>
<feature type="domain" description="Lipid/polyisoprenoid-binding YceI-like" evidence="2">
    <location>
        <begin position="42"/>
        <end position="221"/>
    </location>
</feature>
<proteinExistence type="predicted"/>
<accession>A0AA37SV37</accession>
<dbReference type="Pfam" id="PF04264">
    <property type="entry name" value="YceI"/>
    <property type="match status" value="1"/>
</dbReference>
<dbReference type="AlphaFoldDB" id="A0AA37SV37"/>
<gene>
    <name evidence="3" type="primary">yceI_2</name>
    <name evidence="3" type="ORF">GCM10007940_43360</name>
</gene>
<organism evidence="3 4">
    <name type="scientific">Portibacter lacus</name>
    <dbReference type="NCBI Taxonomy" id="1099794"/>
    <lineage>
        <taxon>Bacteria</taxon>
        <taxon>Pseudomonadati</taxon>
        <taxon>Bacteroidota</taxon>
        <taxon>Saprospiria</taxon>
        <taxon>Saprospirales</taxon>
        <taxon>Haliscomenobacteraceae</taxon>
        <taxon>Portibacter</taxon>
    </lineage>
</organism>
<dbReference type="InterPro" id="IPR007372">
    <property type="entry name" value="Lipid/polyisoprenoid-bd_YceI"/>
</dbReference>
<dbReference type="PROSITE" id="PS51257">
    <property type="entry name" value="PROKAR_LIPOPROTEIN"/>
    <property type="match status" value="1"/>
</dbReference>
<dbReference type="EMBL" id="BSOH01000032">
    <property type="protein sequence ID" value="GLR19720.1"/>
    <property type="molecule type" value="Genomic_DNA"/>
</dbReference>
<dbReference type="PANTHER" id="PTHR34406:SF1">
    <property type="entry name" value="PROTEIN YCEI"/>
    <property type="match status" value="1"/>
</dbReference>
<dbReference type="RefSeq" id="WP_235295424.1">
    <property type="nucleotide sequence ID" value="NZ_BSOH01000032.1"/>
</dbReference>
<dbReference type="PANTHER" id="PTHR34406">
    <property type="entry name" value="PROTEIN YCEI"/>
    <property type="match status" value="1"/>
</dbReference>
<comment type="caution">
    <text evidence="3">The sequence shown here is derived from an EMBL/GenBank/DDBJ whole genome shotgun (WGS) entry which is preliminary data.</text>
</comment>
<keyword evidence="1" id="KW-0732">Signal</keyword>
<dbReference type="Gene3D" id="2.40.128.110">
    <property type="entry name" value="Lipid/polyisoprenoid-binding, YceI-like"/>
    <property type="match status" value="1"/>
</dbReference>
<reference evidence="3" key="2">
    <citation type="submission" date="2023-01" db="EMBL/GenBank/DDBJ databases">
        <title>Draft genome sequence of Portibacter lacus strain NBRC 108769.</title>
        <authorList>
            <person name="Sun Q."/>
            <person name="Mori K."/>
        </authorList>
    </citation>
    <scope>NUCLEOTIDE SEQUENCE</scope>
    <source>
        <strain evidence="3">NBRC 108769</strain>
    </source>
</reference>
<keyword evidence="4" id="KW-1185">Reference proteome</keyword>
<dbReference type="InterPro" id="IPR036761">
    <property type="entry name" value="TTHA0802/YceI-like_sf"/>
</dbReference>
<feature type="signal peptide" evidence="1">
    <location>
        <begin position="1"/>
        <end position="20"/>
    </location>
</feature>